<dbReference type="AlphaFoldDB" id="A0A644ZSD0"/>
<dbReference type="EMBL" id="VSSQ01010234">
    <property type="protein sequence ID" value="MPM43785.1"/>
    <property type="molecule type" value="Genomic_DNA"/>
</dbReference>
<accession>A0A644ZSD0</accession>
<protein>
    <recommendedName>
        <fullName evidence="1">DUF3870 domain-containing protein</fullName>
    </recommendedName>
</protein>
<evidence type="ECO:0000259" key="1">
    <source>
        <dbReference type="Pfam" id="PF12986"/>
    </source>
</evidence>
<proteinExistence type="predicted"/>
<dbReference type="Pfam" id="PF12986">
    <property type="entry name" value="DUF3870"/>
    <property type="match status" value="1"/>
</dbReference>
<name>A0A644ZSD0_9ZZZZ</name>
<evidence type="ECO:0000313" key="2">
    <source>
        <dbReference type="EMBL" id="MPM43785.1"/>
    </source>
</evidence>
<feature type="domain" description="DUF3870" evidence="1">
    <location>
        <begin position="9"/>
        <end position="102"/>
    </location>
</feature>
<organism evidence="2">
    <name type="scientific">bioreactor metagenome</name>
    <dbReference type="NCBI Taxonomy" id="1076179"/>
    <lineage>
        <taxon>unclassified sequences</taxon>
        <taxon>metagenomes</taxon>
        <taxon>ecological metagenomes</taxon>
    </lineage>
</organism>
<gene>
    <name evidence="2" type="ORF">SDC9_90462</name>
</gene>
<comment type="caution">
    <text evidence="2">The sequence shown here is derived from an EMBL/GenBank/DDBJ whole genome shotgun (WGS) entry which is preliminary data.</text>
</comment>
<dbReference type="InterPro" id="IPR024617">
    <property type="entry name" value="DUF3870"/>
</dbReference>
<reference evidence="2" key="1">
    <citation type="submission" date="2019-08" db="EMBL/GenBank/DDBJ databases">
        <authorList>
            <person name="Kucharzyk K."/>
            <person name="Murdoch R.W."/>
            <person name="Higgins S."/>
            <person name="Loffler F."/>
        </authorList>
    </citation>
    <scope>NUCLEOTIDE SEQUENCE</scope>
</reference>
<sequence>MKYPENAVLVVGQAKPSRADAIYQTHGEFYISLVMERDTGRILDMTCNTILDVTAEFVRDMLIGKRLTEDLPALETEIRTRYFALTQKPLIACLKDAANRYRAALNGESI</sequence>